<evidence type="ECO:0000259" key="2">
    <source>
        <dbReference type="Pfam" id="PF04366"/>
    </source>
</evidence>
<feature type="chain" id="PRO_5011504435" evidence="1">
    <location>
        <begin position="26"/>
        <end position="183"/>
    </location>
</feature>
<keyword evidence="1" id="KW-0732">Signal</keyword>
<sequence>MNRRDVLSAAAAVTLAAAAPAPAMAQSLSELESQADRTMERLIATQPVTQEMFDGAAGLLIFPEIVKGGLILGGATGKGILRVEGATAGVYRSAAVSYGLQAGIQRFGYVMVFMTENSLAYLDDTDGWEVGVGPSIVYADDAMLAGKLSTTTYQDGVYVFFVDQRGFFAGAGIEGTKITRIAD</sequence>
<dbReference type="Proteomes" id="UP000199377">
    <property type="component" value="Unassembled WGS sequence"/>
</dbReference>
<keyword evidence="4" id="KW-1185">Reference proteome</keyword>
<evidence type="ECO:0000313" key="3">
    <source>
        <dbReference type="EMBL" id="SFJ08150.1"/>
    </source>
</evidence>
<evidence type="ECO:0000256" key="1">
    <source>
        <dbReference type="SAM" id="SignalP"/>
    </source>
</evidence>
<proteinExistence type="predicted"/>
<dbReference type="EMBL" id="FOQH01000013">
    <property type="protein sequence ID" value="SFJ08150.1"/>
    <property type="molecule type" value="Genomic_DNA"/>
</dbReference>
<dbReference type="InterPro" id="IPR006311">
    <property type="entry name" value="TAT_signal"/>
</dbReference>
<reference evidence="3 4" key="1">
    <citation type="submission" date="2016-10" db="EMBL/GenBank/DDBJ databases">
        <authorList>
            <person name="de Groot N.N."/>
        </authorList>
    </citation>
    <scope>NUCLEOTIDE SEQUENCE [LARGE SCALE GENOMIC DNA]</scope>
    <source>
        <strain evidence="3 4">CGMCC 1.11030</strain>
    </source>
</reference>
<evidence type="ECO:0000313" key="4">
    <source>
        <dbReference type="Proteomes" id="UP000199377"/>
    </source>
</evidence>
<feature type="domain" description="Ysc84 actin-binding" evidence="2">
    <location>
        <begin position="95"/>
        <end position="180"/>
    </location>
</feature>
<feature type="signal peptide" evidence="1">
    <location>
        <begin position="1"/>
        <end position="25"/>
    </location>
</feature>
<accession>A0A1I3NGQ8</accession>
<dbReference type="STRING" id="1114924.SAMN05216258_11367"/>
<protein>
    <submittedName>
        <fullName evidence="3">Lipid-binding SYLF domain-containing protein</fullName>
    </submittedName>
</protein>
<dbReference type="RefSeq" id="WP_092864903.1">
    <property type="nucleotide sequence ID" value="NZ_FOQH01000013.1"/>
</dbReference>
<dbReference type="InterPro" id="IPR007461">
    <property type="entry name" value="Ysc84_actin-binding"/>
</dbReference>
<dbReference type="AlphaFoldDB" id="A0A1I3NGQ8"/>
<dbReference type="Pfam" id="PF04366">
    <property type="entry name" value="Ysc84"/>
    <property type="match status" value="1"/>
</dbReference>
<dbReference type="OrthoDB" id="7847492at2"/>
<organism evidence="3 4">
    <name type="scientific">Albimonas pacifica</name>
    <dbReference type="NCBI Taxonomy" id="1114924"/>
    <lineage>
        <taxon>Bacteria</taxon>
        <taxon>Pseudomonadati</taxon>
        <taxon>Pseudomonadota</taxon>
        <taxon>Alphaproteobacteria</taxon>
        <taxon>Rhodobacterales</taxon>
        <taxon>Paracoccaceae</taxon>
        <taxon>Albimonas</taxon>
    </lineage>
</organism>
<gene>
    <name evidence="3" type="ORF">SAMN05216258_11367</name>
</gene>
<name>A0A1I3NGQ8_9RHOB</name>
<dbReference type="PROSITE" id="PS51318">
    <property type="entry name" value="TAT"/>
    <property type="match status" value="1"/>
</dbReference>